<dbReference type="Gramene" id="rna27563">
    <property type="protein sequence ID" value="RHN64714.1"/>
    <property type="gene ID" value="gene27563"/>
</dbReference>
<dbReference type="PANTHER" id="PTHR33167">
    <property type="entry name" value="TRANSCRIPTION FACTOR, PUTATIVE (DUF863)-RELATED"/>
    <property type="match status" value="1"/>
</dbReference>
<protein>
    <submittedName>
        <fullName evidence="1 3">Uncharacterized protein</fullName>
    </submittedName>
</protein>
<dbReference type="EMBL" id="CM001220">
    <property type="protein sequence ID" value="AES92274.1"/>
    <property type="molecule type" value="Genomic_DNA"/>
</dbReference>
<dbReference type="EnsemblPlants" id="AES92274">
    <property type="protein sequence ID" value="AES92274"/>
    <property type="gene ID" value="MTR_4g127680"/>
</dbReference>
<reference evidence="1 4" key="1">
    <citation type="journal article" date="2011" name="Nature">
        <title>The Medicago genome provides insight into the evolution of rhizobial symbioses.</title>
        <authorList>
            <person name="Young N.D."/>
            <person name="Debelle F."/>
            <person name="Oldroyd G.E."/>
            <person name="Geurts R."/>
            <person name="Cannon S.B."/>
            <person name="Udvardi M.K."/>
            <person name="Benedito V.A."/>
            <person name="Mayer K.F."/>
            <person name="Gouzy J."/>
            <person name="Schoof H."/>
            <person name="Van de Peer Y."/>
            <person name="Proost S."/>
            <person name="Cook D.R."/>
            <person name="Meyers B.C."/>
            <person name="Spannagl M."/>
            <person name="Cheung F."/>
            <person name="De Mita S."/>
            <person name="Krishnakumar V."/>
            <person name="Gundlach H."/>
            <person name="Zhou S."/>
            <person name="Mudge J."/>
            <person name="Bharti A.K."/>
            <person name="Murray J.D."/>
            <person name="Naoumkina M.A."/>
            <person name="Rosen B."/>
            <person name="Silverstein K.A."/>
            <person name="Tang H."/>
            <person name="Rombauts S."/>
            <person name="Zhao P.X."/>
            <person name="Zhou P."/>
            <person name="Barbe V."/>
            <person name="Bardou P."/>
            <person name="Bechner M."/>
            <person name="Bellec A."/>
            <person name="Berger A."/>
            <person name="Berges H."/>
            <person name="Bidwell S."/>
            <person name="Bisseling T."/>
            <person name="Choisne N."/>
            <person name="Couloux A."/>
            <person name="Denny R."/>
            <person name="Deshpande S."/>
            <person name="Dai X."/>
            <person name="Doyle J.J."/>
            <person name="Dudez A.M."/>
            <person name="Farmer A.D."/>
            <person name="Fouteau S."/>
            <person name="Franken C."/>
            <person name="Gibelin C."/>
            <person name="Gish J."/>
            <person name="Goldstein S."/>
            <person name="Gonzalez A.J."/>
            <person name="Green P.J."/>
            <person name="Hallab A."/>
            <person name="Hartog M."/>
            <person name="Hua A."/>
            <person name="Humphray S.J."/>
            <person name="Jeong D.H."/>
            <person name="Jing Y."/>
            <person name="Jocker A."/>
            <person name="Kenton S.M."/>
            <person name="Kim D.J."/>
            <person name="Klee K."/>
            <person name="Lai H."/>
            <person name="Lang C."/>
            <person name="Lin S."/>
            <person name="Macmil S.L."/>
            <person name="Magdelenat G."/>
            <person name="Matthews L."/>
            <person name="McCorrison J."/>
            <person name="Monaghan E.L."/>
            <person name="Mun J.H."/>
            <person name="Najar F.Z."/>
            <person name="Nicholson C."/>
            <person name="Noirot C."/>
            <person name="O'Bleness M."/>
            <person name="Paule C.R."/>
            <person name="Poulain J."/>
            <person name="Prion F."/>
            <person name="Qin B."/>
            <person name="Qu C."/>
            <person name="Retzel E.F."/>
            <person name="Riddle C."/>
            <person name="Sallet E."/>
            <person name="Samain S."/>
            <person name="Samson N."/>
            <person name="Sanders I."/>
            <person name="Saurat O."/>
            <person name="Scarpelli C."/>
            <person name="Schiex T."/>
            <person name="Segurens B."/>
            <person name="Severin A.J."/>
            <person name="Sherrier D.J."/>
            <person name="Shi R."/>
            <person name="Sims S."/>
            <person name="Singer S.R."/>
            <person name="Sinharoy S."/>
            <person name="Sterck L."/>
            <person name="Viollet A."/>
            <person name="Wang B.B."/>
            <person name="Wang K."/>
            <person name="Wang M."/>
            <person name="Wang X."/>
            <person name="Warfsmann J."/>
            <person name="Weissenbach J."/>
            <person name="White D.D."/>
            <person name="White J.D."/>
            <person name="Wiley G.B."/>
            <person name="Wincker P."/>
            <person name="Xing Y."/>
            <person name="Yang L."/>
            <person name="Yao Z."/>
            <person name="Ying F."/>
            <person name="Zhai J."/>
            <person name="Zhou L."/>
            <person name="Zuber A."/>
            <person name="Denarie J."/>
            <person name="Dixon R.A."/>
            <person name="May G.D."/>
            <person name="Schwartz D.C."/>
            <person name="Rogers J."/>
            <person name="Quetier F."/>
            <person name="Town C.D."/>
            <person name="Roe B.A."/>
        </authorList>
    </citation>
    <scope>NUCLEOTIDE SEQUENCE [LARGE SCALE GENOMIC DNA]</scope>
    <source>
        <strain evidence="1">A17</strain>
        <strain evidence="3 4">cv. Jemalong A17</strain>
    </source>
</reference>
<dbReference type="HOGENOM" id="CLU_1629542_0_0_1"/>
<evidence type="ECO:0000313" key="1">
    <source>
        <dbReference type="EMBL" id="AES92274.1"/>
    </source>
</evidence>
<dbReference type="PaxDb" id="3880-AES92274"/>
<accession>G7JUC9</accession>
<name>G7JUC9_MEDTR</name>
<proteinExistence type="predicted"/>
<reference evidence="3" key="3">
    <citation type="submission" date="2015-04" db="UniProtKB">
        <authorList>
            <consortium name="EnsemblPlants"/>
        </authorList>
    </citation>
    <scope>IDENTIFICATION</scope>
    <source>
        <strain evidence="3">cv. Jemalong A17</strain>
    </source>
</reference>
<reference evidence="1 4" key="2">
    <citation type="journal article" date="2014" name="BMC Genomics">
        <title>An improved genome release (version Mt4.0) for the model legume Medicago truncatula.</title>
        <authorList>
            <person name="Tang H."/>
            <person name="Krishnakumar V."/>
            <person name="Bidwell S."/>
            <person name="Rosen B."/>
            <person name="Chan A."/>
            <person name="Zhou S."/>
            <person name="Gentzbittel L."/>
            <person name="Childs K.L."/>
            <person name="Yandell M."/>
            <person name="Gundlach H."/>
            <person name="Mayer K.F."/>
            <person name="Schwartz D.C."/>
            <person name="Town C.D."/>
        </authorList>
    </citation>
    <scope>GENOME REANNOTATION</scope>
    <source>
        <strain evidence="3 4">cv. Jemalong A17</strain>
    </source>
</reference>
<dbReference type="OrthoDB" id="1928288at2759"/>
<dbReference type="Proteomes" id="UP000002051">
    <property type="component" value="Chromosome 4"/>
</dbReference>
<dbReference type="PANTHER" id="PTHR33167:SF33">
    <property type="entry name" value="MYB-CC TYPE TRANSCRIPTION FACTOR LHEQLE-CONTAINING DOMAIN-CONTAINING PROTEIN"/>
    <property type="match status" value="1"/>
</dbReference>
<reference evidence="2" key="4">
    <citation type="journal article" date="2018" name="Nat. Plants">
        <title>Whole-genome landscape of Medicago truncatula symbiotic genes.</title>
        <authorList>
            <person name="Pecrix Y."/>
            <person name="Gamas P."/>
            <person name="Carrere S."/>
        </authorList>
    </citation>
    <scope>NUCLEOTIDE SEQUENCE</scope>
    <source>
        <tissue evidence="2">Leaves</tissue>
    </source>
</reference>
<sequence>MDRRMLDRNNIESIKKTMQMHEDIFKHQVRELHRVYSVQKMLMNELKNKIKQQNFWNPMDDIEKQFSRGFDLEKPAVENTFIGSSLGIDEGEVGTSSNTAAFQSCKLSTFDDFNEELEVDLTLSIGGSQLKNSNMKLQLGECSDTTNPIRSNSVTFTQGLQLK</sequence>
<evidence type="ECO:0000313" key="3">
    <source>
        <dbReference type="EnsemblPlants" id="AES92274"/>
    </source>
</evidence>
<gene>
    <name evidence="3" type="primary">11428346</name>
    <name evidence="1" type="ordered locus">MTR_4g127680</name>
    <name evidence="2" type="ORF">MtrunA17_Chr4g0072101</name>
</gene>
<evidence type="ECO:0000313" key="4">
    <source>
        <dbReference type="Proteomes" id="UP000002051"/>
    </source>
</evidence>
<keyword evidence="4" id="KW-1185">Reference proteome</keyword>
<dbReference type="EMBL" id="PSQE01000004">
    <property type="protein sequence ID" value="RHN64714.1"/>
    <property type="molecule type" value="Genomic_DNA"/>
</dbReference>
<organism evidence="1 4">
    <name type="scientific">Medicago truncatula</name>
    <name type="common">Barrel medic</name>
    <name type="synonym">Medicago tribuloides</name>
    <dbReference type="NCBI Taxonomy" id="3880"/>
    <lineage>
        <taxon>Eukaryota</taxon>
        <taxon>Viridiplantae</taxon>
        <taxon>Streptophyta</taxon>
        <taxon>Embryophyta</taxon>
        <taxon>Tracheophyta</taxon>
        <taxon>Spermatophyta</taxon>
        <taxon>Magnoliopsida</taxon>
        <taxon>eudicotyledons</taxon>
        <taxon>Gunneridae</taxon>
        <taxon>Pentapetalae</taxon>
        <taxon>rosids</taxon>
        <taxon>fabids</taxon>
        <taxon>Fabales</taxon>
        <taxon>Fabaceae</taxon>
        <taxon>Papilionoideae</taxon>
        <taxon>50 kb inversion clade</taxon>
        <taxon>NPAAA clade</taxon>
        <taxon>Hologalegina</taxon>
        <taxon>IRL clade</taxon>
        <taxon>Trifolieae</taxon>
        <taxon>Medicago</taxon>
    </lineage>
</organism>
<dbReference type="AlphaFoldDB" id="G7JUC9"/>
<dbReference type="KEGG" id="mtr:11428346"/>
<evidence type="ECO:0000313" key="2">
    <source>
        <dbReference type="EMBL" id="RHN64714.1"/>
    </source>
</evidence>
<dbReference type="STRING" id="3880.G7JUC9"/>
<dbReference type="Proteomes" id="UP000265566">
    <property type="component" value="Chromosome 4"/>
</dbReference>